<evidence type="ECO:0000259" key="2">
    <source>
        <dbReference type="Pfam" id="PF02214"/>
    </source>
</evidence>
<evidence type="ECO:0000256" key="1">
    <source>
        <dbReference type="ARBA" id="ARBA00004906"/>
    </source>
</evidence>
<evidence type="ECO:0000313" key="4">
    <source>
        <dbReference type="EMBL" id="CAK9267841.1"/>
    </source>
</evidence>
<feature type="domain" description="Potassium channel tetramerisation-type BTB" evidence="2">
    <location>
        <begin position="11"/>
        <end position="105"/>
    </location>
</feature>
<accession>A0ABP0WNV8</accession>
<dbReference type="Pfam" id="PF02214">
    <property type="entry name" value="BTB_2"/>
    <property type="match status" value="1"/>
</dbReference>
<name>A0ABP0WNV8_9BRYO</name>
<evidence type="ECO:0008006" key="6">
    <source>
        <dbReference type="Google" id="ProtNLM"/>
    </source>
</evidence>
<dbReference type="SUPFAM" id="SSF54695">
    <property type="entry name" value="POZ domain"/>
    <property type="match status" value="1"/>
</dbReference>
<sequence>MVGAMNTNKKVQIDVGGTLFTTTLDTLQSAGKDSKLYRQAWGRGGGGGGGDPPAEEEDCFFDRDPETFKVLLNLLRTGKVNTAGFDGYTRDKVIEEATYYGLLEKLKNAMAPAQLNGLDLQKAKAVIPNGIDIPTALAAGGSAATEDGSLWVAHGSKITVYDWALRKQKTTLTEFSSIEILNRMSDTLVAAGASDMPGLHIYDPINGMHKKSVIWTDANDPRVYNPVVRAIASNDSSVFASFESGQKLDNALAIIDKTTLQITREFGRQNGATAHAKASTKLQWLASKSLLLVASVQGGSFGYAGYMRLWDIRSEKLVWDWKEPNFQSARAVDHEMFSDMTADEGLQAIFKVSITSGSVSMADVRHLDSKDPWIPLLDTNPVLEKAPGGADNKLCTYNKQLYLSRGANVEVWSEIPLAESFKDPDEKEYWDTSFRRNLLENSRHGAQEVTQMVAAADRLFITRKNLQGVEVWETR</sequence>
<dbReference type="InterPro" id="IPR015943">
    <property type="entry name" value="WD40/YVTN_repeat-like_dom_sf"/>
</dbReference>
<dbReference type="InterPro" id="IPR003131">
    <property type="entry name" value="T1-type_BTB"/>
</dbReference>
<keyword evidence="5" id="KW-1185">Reference proteome</keyword>
<dbReference type="PANTHER" id="PTHR11145:SF8">
    <property type="entry name" value="RE57120P"/>
    <property type="match status" value="1"/>
</dbReference>
<dbReference type="Gene3D" id="2.130.10.10">
    <property type="entry name" value="YVTN repeat-like/Quinoprotein amine dehydrogenase"/>
    <property type="match status" value="1"/>
</dbReference>
<dbReference type="InterPro" id="IPR057441">
    <property type="entry name" value="Beta_prop_At2g24240"/>
</dbReference>
<gene>
    <name evidence="4" type="ORF">CSSPJE1EN1_LOCUS13319</name>
</gene>
<evidence type="ECO:0000313" key="5">
    <source>
        <dbReference type="Proteomes" id="UP001497444"/>
    </source>
</evidence>
<organism evidence="4 5">
    <name type="scientific">Sphagnum jensenii</name>
    <dbReference type="NCBI Taxonomy" id="128206"/>
    <lineage>
        <taxon>Eukaryota</taxon>
        <taxon>Viridiplantae</taxon>
        <taxon>Streptophyta</taxon>
        <taxon>Embryophyta</taxon>
        <taxon>Bryophyta</taxon>
        <taxon>Sphagnophytina</taxon>
        <taxon>Sphagnopsida</taxon>
        <taxon>Sphagnales</taxon>
        <taxon>Sphagnaceae</taxon>
        <taxon>Sphagnum</taxon>
    </lineage>
</organism>
<dbReference type="SUPFAM" id="SSF50998">
    <property type="entry name" value="Quinoprotein alcohol dehydrogenase-like"/>
    <property type="match status" value="1"/>
</dbReference>
<dbReference type="PANTHER" id="PTHR11145">
    <property type="entry name" value="BTB/POZ DOMAIN-CONTAINING ADAPTER FOR CUL3-MEDIATED RHOA DEGRADATION PROTEIN FAMILY MEMBER"/>
    <property type="match status" value="1"/>
</dbReference>
<dbReference type="EMBL" id="OZ020097">
    <property type="protein sequence ID" value="CAK9267841.1"/>
    <property type="molecule type" value="Genomic_DNA"/>
</dbReference>
<proteinExistence type="predicted"/>
<dbReference type="Gene3D" id="3.30.710.10">
    <property type="entry name" value="Potassium Channel Kv1.1, Chain A"/>
    <property type="match status" value="1"/>
</dbReference>
<reference evidence="4 5" key="1">
    <citation type="submission" date="2024-02" db="EMBL/GenBank/DDBJ databases">
        <authorList>
            <consortium name="ELIXIR-Norway"/>
            <consortium name="Elixir Norway"/>
        </authorList>
    </citation>
    <scope>NUCLEOTIDE SEQUENCE [LARGE SCALE GENOMIC DNA]</scope>
</reference>
<dbReference type="InterPro" id="IPR011047">
    <property type="entry name" value="Quinoprotein_ADH-like_sf"/>
</dbReference>
<dbReference type="InterPro" id="IPR011333">
    <property type="entry name" value="SKP1/BTB/POZ_sf"/>
</dbReference>
<dbReference type="InterPro" id="IPR045068">
    <property type="entry name" value="BACURD1-3"/>
</dbReference>
<comment type="pathway">
    <text evidence="1">Protein modification; protein ubiquitination.</text>
</comment>
<feature type="domain" description="At2g24240-like C-terminal beta-propeller" evidence="3">
    <location>
        <begin position="144"/>
        <end position="474"/>
    </location>
</feature>
<evidence type="ECO:0000259" key="3">
    <source>
        <dbReference type="Pfam" id="PF25279"/>
    </source>
</evidence>
<dbReference type="Pfam" id="PF25279">
    <property type="entry name" value="Beta_prop_At2g24240"/>
    <property type="match status" value="1"/>
</dbReference>
<dbReference type="Proteomes" id="UP001497444">
    <property type="component" value="Chromosome 2"/>
</dbReference>
<protein>
    <recommendedName>
        <fullName evidence="6">BTB/POZ domain-containing protein</fullName>
    </recommendedName>
</protein>